<reference evidence="1 2" key="1">
    <citation type="submission" date="2024-04" db="EMBL/GenBank/DDBJ databases">
        <authorList>
            <person name="Fracassetti M."/>
        </authorList>
    </citation>
    <scope>NUCLEOTIDE SEQUENCE [LARGE SCALE GENOMIC DNA]</scope>
</reference>
<evidence type="ECO:0000313" key="1">
    <source>
        <dbReference type="EMBL" id="CAL1356498.1"/>
    </source>
</evidence>
<protein>
    <submittedName>
        <fullName evidence="1">Uncharacterized protein</fullName>
    </submittedName>
</protein>
<evidence type="ECO:0000313" key="2">
    <source>
        <dbReference type="Proteomes" id="UP001497516"/>
    </source>
</evidence>
<accession>A0AAV2CL37</accession>
<dbReference type="EMBL" id="OZ034813">
    <property type="protein sequence ID" value="CAL1356498.1"/>
    <property type="molecule type" value="Genomic_DNA"/>
</dbReference>
<dbReference type="Proteomes" id="UP001497516">
    <property type="component" value="Chromosome 1"/>
</dbReference>
<keyword evidence="2" id="KW-1185">Reference proteome</keyword>
<sequence>MSILSNGCHCVFGVGVGDVPFISPQQITKETTHYSLANGQLPREKAWGWSLQVSQHLLPKHLLESHHCTAGLARFLDCCASRMTKQMVVGVAQLSCQVGGGAGATPAQR</sequence>
<dbReference type="AlphaFoldDB" id="A0AAV2CL37"/>
<gene>
    <name evidence="1" type="ORF">LTRI10_LOCUS4201</name>
</gene>
<organism evidence="1 2">
    <name type="scientific">Linum trigynum</name>
    <dbReference type="NCBI Taxonomy" id="586398"/>
    <lineage>
        <taxon>Eukaryota</taxon>
        <taxon>Viridiplantae</taxon>
        <taxon>Streptophyta</taxon>
        <taxon>Embryophyta</taxon>
        <taxon>Tracheophyta</taxon>
        <taxon>Spermatophyta</taxon>
        <taxon>Magnoliopsida</taxon>
        <taxon>eudicotyledons</taxon>
        <taxon>Gunneridae</taxon>
        <taxon>Pentapetalae</taxon>
        <taxon>rosids</taxon>
        <taxon>fabids</taxon>
        <taxon>Malpighiales</taxon>
        <taxon>Linaceae</taxon>
        <taxon>Linum</taxon>
    </lineage>
</organism>
<name>A0AAV2CL37_9ROSI</name>
<proteinExistence type="predicted"/>